<protein>
    <submittedName>
        <fullName evidence="1">Uncharacterized protein</fullName>
    </submittedName>
</protein>
<dbReference type="EMBL" id="CP108482">
    <property type="protein sequence ID" value="WUS54314.1"/>
    <property type="molecule type" value="Genomic_DNA"/>
</dbReference>
<dbReference type="RefSeq" id="WP_329492926.1">
    <property type="nucleotide sequence ID" value="NZ_CP108460.1"/>
</dbReference>
<name>A0ABZ1W0K9_9ACTN</name>
<accession>A0ABZ1W0K9</accession>
<organism evidence="1 2">
    <name type="scientific">Kitasatospora herbaricolor</name>
    <dbReference type="NCBI Taxonomy" id="68217"/>
    <lineage>
        <taxon>Bacteria</taxon>
        <taxon>Bacillati</taxon>
        <taxon>Actinomycetota</taxon>
        <taxon>Actinomycetes</taxon>
        <taxon>Kitasatosporales</taxon>
        <taxon>Streptomycetaceae</taxon>
        <taxon>Kitasatospora</taxon>
    </lineage>
</organism>
<gene>
    <name evidence="1" type="ORF">OG469_01620</name>
</gene>
<proteinExistence type="predicted"/>
<evidence type="ECO:0000313" key="2">
    <source>
        <dbReference type="Proteomes" id="UP001432014"/>
    </source>
</evidence>
<sequence length="133" mass="14048">MPPAAKKISIDQACRLFTAMGLPLHTPGPDGADGFTATARGGRTGIQPVKAAERITLHYRYAGGYQLLGPDVQEPSPDTPDPVLAEIRSHFAWAVQRAPDHGHTITWTPGTAYLTPTRAAAPATTEPPTSGQP</sequence>
<evidence type="ECO:0000313" key="1">
    <source>
        <dbReference type="EMBL" id="WUS54314.1"/>
    </source>
</evidence>
<reference evidence="1 2" key="1">
    <citation type="submission" date="2022-10" db="EMBL/GenBank/DDBJ databases">
        <title>The complete genomes of actinobacterial strains from the NBC collection.</title>
        <authorList>
            <person name="Joergensen T.S."/>
            <person name="Alvarez Arevalo M."/>
            <person name="Sterndorff E.B."/>
            <person name="Faurdal D."/>
            <person name="Vuksanovic O."/>
            <person name="Mourched A.-S."/>
            <person name="Charusanti P."/>
            <person name="Shaw S."/>
            <person name="Blin K."/>
            <person name="Weber T."/>
        </authorList>
    </citation>
    <scope>NUCLEOTIDE SEQUENCE [LARGE SCALE GENOMIC DNA]</scope>
    <source>
        <strain evidence="1 2">NBC_01247</strain>
    </source>
</reference>
<keyword evidence="2" id="KW-1185">Reference proteome</keyword>
<dbReference type="Proteomes" id="UP001432014">
    <property type="component" value="Chromosome"/>
</dbReference>